<dbReference type="AlphaFoldDB" id="A0A6M3M8B6"/>
<evidence type="ECO:0000313" key="1">
    <source>
        <dbReference type="EMBL" id="QJB01132.1"/>
    </source>
</evidence>
<sequence length="161" mass="17423">MPPSVEDIDMGYKKFMATMADMAGEVGVDVGILQKDGSQNYDKGDATLAQVATYNEFGSKDGKHPPERSFLRSTADTNRTKYADRIQKSVEAAVDGKLHIERGLGLVGEMAKNDVVRTIDTLKDPKNADSTVARKGANNPLVDTGRLKRSIAYEVTKGGSK</sequence>
<reference evidence="1" key="1">
    <citation type="submission" date="2020-03" db="EMBL/GenBank/DDBJ databases">
        <title>The deep terrestrial virosphere.</title>
        <authorList>
            <person name="Holmfeldt K."/>
            <person name="Nilsson E."/>
            <person name="Simone D."/>
            <person name="Lopez-Fernandez M."/>
            <person name="Wu X."/>
            <person name="de Brujin I."/>
            <person name="Lundin D."/>
            <person name="Andersson A."/>
            <person name="Bertilsson S."/>
            <person name="Dopson M."/>
        </authorList>
    </citation>
    <scope>NUCLEOTIDE SEQUENCE</scope>
    <source>
        <strain evidence="1">MM171A00145</strain>
    </source>
</reference>
<gene>
    <name evidence="1" type="ORF">MM171A00145_0069</name>
</gene>
<dbReference type="EMBL" id="MT143705">
    <property type="protein sequence ID" value="QJB01132.1"/>
    <property type="molecule type" value="Genomic_DNA"/>
</dbReference>
<protein>
    <submittedName>
        <fullName evidence="1">Uncharacterized protein</fullName>
    </submittedName>
</protein>
<accession>A0A6M3M8B6</accession>
<name>A0A6M3M8B6_9ZZZZ</name>
<organism evidence="1">
    <name type="scientific">viral metagenome</name>
    <dbReference type="NCBI Taxonomy" id="1070528"/>
    <lineage>
        <taxon>unclassified sequences</taxon>
        <taxon>metagenomes</taxon>
        <taxon>organismal metagenomes</taxon>
    </lineage>
</organism>
<proteinExistence type="predicted"/>